<name>A0AAD6DG52_9EURO</name>
<dbReference type="InterPro" id="IPR019826">
    <property type="entry name" value="Carboxylesterase_B_AS"/>
</dbReference>
<dbReference type="GO" id="GO:0072330">
    <property type="term" value="P:monocarboxylic acid biosynthetic process"/>
    <property type="evidence" value="ECO:0007669"/>
    <property type="project" value="UniProtKB-ARBA"/>
</dbReference>
<evidence type="ECO:0000313" key="6">
    <source>
        <dbReference type="Proteomes" id="UP001216150"/>
    </source>
</evidence>
<keyword evidence="3" id="KW-0732">Signal</keyword>
<evidence type="ECO:0000313" key="5">
    <source>
        <dbReference type="EMBL" id="KAJ5580352.1"/>
    </source>
</evidence>
<evidence type="ECO:0000256" key="2">
    <source>
        <dbReference type="ARBA" id="ARBA00022801"/>
    </source>
</evidence>
<dbReference type="EC" id="3.1.1.-" evidence="3"/>
<organism evidence="5 6">
    <name type="scientific">Penicillium hetheringtonii</name>
    <dbReference type="NCBI Taxonomy" id="911720"/>
    <lineage>
        <taxon>Eukaryota</taxon>
        <taxon>Fungi</taxon>
        <taxon>Dikarya</taxon>
        <taxon>Ascomycota</taxon>
        <taxon>Pezizomycotina</taxon>
        <taxon>Eurotiomycetes</taxon>
        <taxon>Eurotiomycetidae</taxon>
        <taxon>Eurotiales</taxon>
        <taxon>Aspergillaceae</taxon>
        <taxon>Penicillium</taxon>
    </lineage>
</organism>
<protein>
    <recommendedName>
        <fullName evidence="3">Carboxylic ester hydrolase</fullName>
        <ecNumber evidence="3">3.1.1.-</ecNumber>
    </recommendedName>
</protein>
<keyword evidence="2 3" id="KW-0378">Hydrolase</keyword>
<dbReference type="PANTHER" id="PTHR11559">
    <property type="entry name" value="CARBOXYLESTERASE"/>
    <property type="match status" value="1"/>
</dbReference>
<dbReference type="InterPro" id="IPR050309">
    <property type="entry name" value="Type-B_Carboxylest/Lipase"/>
</dbReference>
<feature type="chain" id="PRO_5041780882" description="Carboxylic ester hydrolase" evidence="3">
    <location>
        <begin position="24"/>
        <end position="578"/>
    </location>
</feature>
<evidence type="ECO:0000256" key="1">
    <source>
        <dbReference type="ARBA" id="ARBA00005964"/>
    </source>
</evidence>
<proteinExistence type="inferred from homology"/>
<comment type="similarity">
    <text evidence="1 3">Belongs to the type-B carboxylesterase/lipase family.</text>
</comment>
<feature type="signal peptide" evidence="3">
    <location>
        <begin position="1"/>
        <end position="23"/>
    </location>
</feature>
<sequence length="578" mass="62806">MSPLSYVLLPATIVIAFANFASTATSGQPGKVARPSAAVRNGTYYGLHSEDFDQDFFLGIPYAQQPVGDLRLQTPQSMNTSWTVARNATEYSPVCVGPNQIDGSSEACLTLNVVRPANVNPHENLPVAVWIHGGGFISGSSAESQYNLSFIVDQSVQMGKPTVAVSLNYRLHCWGFMWSKEIKEAGAANLGFRDQRLALHWIQENIAAFGGNPSQVTIWGESAGANSVGTHLVAYGGRDDGLFRAAISESGASSVYSRYQEPADWQPYYDAIVKASGCSTATDTLACLRTVPIHILQDVFGNTSVVPSHTLSGTTGPQFIPVIDGDFIEESATVQLRKGKFVKVPYIIGGNLDEGTSFSIRGINTDSEFRTVVKAWGLNSSTTDILESLYPDVPEIGIPSIMVGRPPSGYGDQYKRVAAFQGDVNIHAPRRLTSQIWSAHNASLYSYSFDLAGASSSSYDPYAGANHGSEMPFVFHNMDAIKYGGGKMPTDGTSAQGKPHSYLRLGTIMSRMWISFVTTLDPNHSGETRVHWPAYDAEQPEIVFFDINHKDLLYVDSDIYRAEGIKFISDHLASDFGR</sequence>
<dbReference type="PROSITE" id="PS00122">
    <property type="entry name" value="CARBOXYLESTERASE_B_1"/>
    <property type="match status" value="1"/>
</dbReference>
<dbReference type="Proteomes" id="UP001216150">
    <property type="component" value="Unassembled WGS sequence"/>
</dbReference>
<evidence type="ECO:0000259" key="4">
    <source>
        <dbReference type="Pfam" id="PF00135"/>
    </source>
</evidence>
<keyword evidence="6" id="KW-1185">Reference proteome</keyword>
<comment type="caution">
    <text evidence="5">The sequence shown here is derived from an EMBL/GenBank/DDBJ whole genome shotgun (WGS) entry which is preliminary data.</text>
</comment>
<accession>A0AAD6DG52</accession>
<dbReference type="InterPro" id="IPR002018">
    <property type="entry name" value="CarbesteraseB"/>
</dbReference>
<dbReference type="GO" id="GO:0017000">
    <property type="term" value="P:antibiotic biosynthetic process"/>
    <property type="evidence" value="ECO:0007669"/>
    <property type="project" value="UniProtKB-ARBA"/>
</dbReference>
<dbReference type="GO" id="GO:0016787">
    <property type="term" value="F:hydrolase activity"/>
    <property type="evidence" value="ECO:0007669"/>
    <property type="project" value="UniProtKB-KW"/>
</dbReference>
<feature type="domain" description="Carboxylesterase type B" evidence="4">
    <location>
        <begin position="42"/>
        <end position="548"/>
    </location>
</feature>
<dbReference type="Pfam" id="PF00135">
    <property type="entry name" value="COesterase"/>
    <property type="match status" value="1"/>
</dbReference>
<dbReference type="SUPFAM" id="SSF53474">
    <property type="entry name" value="alpha/beta-Hydrolases"/>
    <property type="match status" value="1"/>
</dbReference>
<reference evidence="5 6" key="1">
    <citation type="journal article" date="2023" name="IMA Fungus">
        <title>Comparative genomic study of the Penicillium genus elucidates a diverse pangenome and 15 lateral gene transfer events.</title>
        <authorList>
            <person name="Petersen C."/>
            <person name="Sorensen T."/>
            <person name="Nielsen M.R."/>
            <person name="Sondergaard T.E."/>
            <person name="Sorensen J.L."/>
            <person name="Fitzpatrick D.A."/>
            <person name="Frisvad J.C."/>
            <person name="Nielsen K.L."/>
        </authorList>
    </citation>
    <scope>NUCLEOTIDE SEQUENCE [LARGE SCALE GENOMIC DNA]</scope>
    <source>
        <strain evidence="5 6">IBT 29057</strain>
    </source>
</reference>
<dbReference type="Gene3D" id="3.40.50.1820">
    <property type="entry name" value="alpha/beta hydrolase"/>
    <property type="match status" value="1"/>
</dbReference>
<dbReference type="EMBL" id="JAQJAC010000006">
    <property type="protein sequence ID" value="KAJ5580352.1"/>
    <property type="molecule type" value="Genomic_DNA"/>
</dbReference>
<dbReference type="InterPro" id="IPR029058">
    <property type="entry name" value="AB_hydrolase_fold"/>
</dbReference>
<dbReference type="AlphaFoldDB" id="A0AAD6DG52"/>
<evidence type="ECO:0000256" key="3">
    <source>
        <dbReference type="RuleBase" id="RU361235"/>
    </source>
</evidence>
<gene>
    <name evidence="5" type="ORF">N7450_006653</name>
</gene>